<comment type="catalytic activity">
    <reaction evidence="5">
        <text>GTP + succinate + CoA = succinyl-CoA + GDP + phosphate</text>
        <dbReference type="Rhea" id="RHEA:22120"/>
        <dbReference type="ChEBI" id="CHEBI:30031"/>
        <dbReference type="ChEBI" id="CHEBI:37565"/>
        <dbReference type="ChEBI" id="CHEBI:43474"/>
        <dbReference type="ChEBI" id="CHEBI:57287"/>
        <dbReference type="ChEBI" id="CHEBI:57292"/>
        <dbReference type="ChEBI" id="CHEBI:58189"/>
    </reaction>
</comment>
<proteinExistence type="inferred from homology"/>
<evidence type="ECO:0000256" key="3">
    <source>
        <dbReference type="ARBA" id="ARBA00022741"/>
    </source>
</evidence>
<dbReference type="InterPro" id="IPR003781">
    <property type="entry name" value="CoA-bd"/>
</dbReference>
<feature type="binding site" evidence="5">
    <location>
        <position position="43"/>
    </location>
    <ligand>
        <name>CoA</name>
        <dbReference type="ChEBI" id="CHEBI:57287"/>
    </ligand>
</feature>
<dbReference type="SMART" id="SM00881">
    <property type="entry name" value="CoA_binding"/>
    <property type="match status" value="1"/>
</dbReference>
<dbReference type="OrthoDB" id="9807196at2"/>
<dbReference type="GO" id="GO:0004775">
    <property type="term" value="F:succinate-CoA ligase (ADP-forming) activity"/>
    <property type="evidence" value="ECO:0007669"/>
    <property type="project" value="UniProtKB-UniRule"/>
</dbReference>
<keyword evidence="3 5" id="KW-0547">Nucleotide-binding</keyword>
<sequence length="307" mass="31292">MAILVTPETKVLIQGITGAFGAKHAQLSLDYGSAVVAGVTPGKGGQVFEHAGHRVPIFNSVAEAAAATGATVSAIFVPPPFAADAILECVDAELDLAVAITEGIPVKDMVRVKRAMQGRKTRLIGPNCPGLVTPGTGADSHGGCRIGIAPGYIHRKGHVGIVSRSGTLTYEAVYQFTTRGIGQSTCVGIGGDPVNGTSHLDVIKLFNDDPDTHAIIMIGEIGGSAEVEAARWIKAHCKKPVAGFIAGTTAPAGRRMGHAGAIVGGAEDTAAAKIASFKECGIEVAETPSDMAEALIRAAKAKGVTLS</sequence>
<dbReference type="FunFam" id="3.40.50.261:FF:000006">
    <property type="entry name" value="Succinate--CoA ligase [ADP-forming] subunit alpha"/>
    <property type="match status" value="1"/>
</dbReference>
<protein>
    <recommendedName>
        <fullName evidence="5">Succinate--CoA ligase [ADP-forming] subunit alpha</fullName>
        <ecNumber evidence="5">6.2.1.5</ecNumber>
    </recommendedName>
    <alternativeName>
        <fullName evidence="5">Succinyl-CoA synthetase subunit alpha</fullName>
        <shortName evidence="5">SCS-alpha</shortName>
    </alternativeName>
</protein>
<dbReference type="Gene3D" id="3.40.50.720">
    <property type="entry name" value="NAD(P)-binding Rossmann-like Domain"/>
    <property type="match status" value="1"/>
</dbReference>
<dbReference type="PANTHER" id="PTHR11117">
    <property type="entry name" value="SUCCINYL-COA LIGASE SUBUNIT ALPHA"/>
    <property type="match status" value="1"/>
</dbReference>
<comment type="similarity">
    <text evidence="4 5 7">Belongs to the succinate/malate CoA ligase alpha subunit family.</text>
</comment>
<feature type="binding site" evidence="5">
    <location>
        <position position="170"/>
    </location>
    <ligand>
        <name>substrate</name>
        <note>ligand shared with subunit beta</note>
    </ligand>
</feature>
<dbReference type="InterPro" id="IPR033847">
    <property type="entry name" value="Citrt_syn/SCS-alpha_CS"/>
</dbReference>
<organism evidence="10 11">
    <name type="scientific">Cephaloticoccus capnophilus</name>
    <dbReference type="NCBI Taxonomy" id="1548208"/>
    <lineage>
        <taxon>Bacteria</taxon>
        <taxon>Pseudomonadati</taxon>
        <taxon>Verrucomicrobiota</taxon>
        <taxon>Opitutia</taxon>
        <taxon>Opitutales</taxon>
        <taxon>Opitutaceae</taxon>
        <taxon>Cephaloticoccus</taxon>
    </lineage>
</organism>
<comment type="subunit">
    <text evidence="5 8">Heterotetramer of two alpha and two beta subunits.</text>
</comment>
<dbReference type="UniPathway" id="UPA00223">
    <property type="reaction ID" value="UER00999"/>
</dbReference>
<feature type="binding site" evidence="5">
    <location>
        <begin position="17"/>
        <end position="20"/>
    </location>
    <ligand>
        <name>CoA</name>
        <dbReference type="ChEBI" id="CHEBI:57287"/>
    </ligand>
</feature>
<dbReference type="PANTHER" id="PTHR11117:SF2">
    <property type="entry name" value="SUCCINATE--COA LIGASE [ADP_GDP-FORMING] SUBUNIT ALPHA, MITOCHONDRIAL"/>
    <property type="match status" value="1"/>
</dbReference>
<dbReference type="EC" id="6.2.1.5" evidence="5"/>
<gene>
    <name evidence="5" type="primary">sucD</name>
    <name evidence="10" type="ORF">AXK12_06635</name>
</gene>
<evidence type="ECO:0000313" key="10">
    <source>
        <dbReference type="EMBL" id="KXU34904.1"/>
    </source>
</evidence>
<comment type="caution">
    <text evidence="10">The sequence shown here is derived from an EMBL/GenBank/DDBJ whole genome shotgun (WGS) entry which is preliminary data.</text>
</comment>
<dbReference type="InterPro" id="IPR017440">
    <property type="entry name" value="Cit_synth/succinyl-CoA_lig_AS"/>
</dbReference>
<comment type="function">
    <text evidence="5 8">Succinyl-CoA synthetase functions in the citric acid cycle (TCA), coupling the hydrolysis of succinyl-CoA to the synthesis of either ATP or GTP and thus represents the only step of substrate-level phosphorylation in the TCA. The alpha subunit of the enzyme binds the substrates coenzyme A and phosphate, while succinate binding and nucleotide specificity is provided by the beta subunit.</text>
</comment>
<evidence type="ECO:0000256" key="1">
    <source>
        <dbReference type="ARBA" id="ARBA00022532"/>
    </source>
</evidence>
<keyword evidence="2 5" id="KW-0436">Ligase</keyword>
<dbReference type="Pfam" id="PF00549">
    <property type="entry name" value="Ligase_CoA"/>
    <property type="match status" value="1"/>
</dbReference>
<dbReference type="GO" id="GO:0005829">
    <property type="term" value="C:cytosol"/>
    <property type="evidence" value="ECO:0007669"/>
    <property type="project" value="TreeGrafter"/>
</dbReference>
<dbReference type="RefSeq" id="WP_068712598.1">
    <property type="nucleotide sequence ID" value="NZ_LSZP01000047.1"/>
</dbReference>
<accession>A0A139SK98</accession>
<name>A0A139SK98_9BACT</name>
<dbReference type="NCBIfam" id="TIGR01019">
    <property type="entry name" value="sucCoAalpha"/>
    <property type="match status" value="1"/>
</dbReference>
<dbReference type="Gene3D" id="3.40.50.261">
    <property type="entry name" value="Succinyl-CoA synthetase domains"/>
    <property type="match status" value="1"/>
</dbReference>
<evidence type="ECO:0000256" key="5">
    <source>
        <dbReference type="HAMAP-Rule" id="MF_01988"/>
    </source>
</evidence>
<dbReference type="AlphaFoldDB" id="A0A139SK98"/>
<evidence type="ECO:0000256" key="7">
    <source>
        <dbReference type="RuleBase" id="RU000677"/>
    </source>
</evidence>
<dbReference type="GO" id="GO:0006099">
    <property type="term" value="P:tricarboxylic acid cycle"/>
    <property type="evidence" value="ECO:0007669"/>
    <property type="project" value="UniProtKB-UniRule"/>
</dbReference>
<dbReference type="FunFam" id="3.40.50.720:FF:000277">
    <property type="entry name" value="Succinate--CoA ligase [ADP-forming] subunit alpha"/>
    <property type="match status" value="1"/>
</dbReference>
<feature type="binding site" evidence="5">
    <location>
        <begin position="100"/>
        <end position="102"/>
    </location>
    <ligand>
        <name>CoA</name>
        <dbReference type="ChEBI" id="CHEBI:57287"/>
    </ligand>
</feature>
<dbReference type="InterPro" id="IPR005810">
    <property type="entry name" value="CoA_lig_alpha"/>
</dbReference>
<evidence type="ECO:0000256" key="2">
    <source>
        <dbReference type="ARBA" id="ARBA00022598"/>
    </source>
</evidence>
<dbReference type="PRINTS" id="PR01798">
    <property type="entry name" value="SCOASYNTHASE"/>
</dbReference>
<keyword evidence="1 5" id="KW-0816">Tricarboxylic acid cycle</keyword>
<dbReference type="PIRSF" id="PIRSF001553">
    <property type="entry name" value="SucCS_alpha"/>
    <property type="match status" value="1"/>
</dbReference>
<dbReference type="InterPro" id="IPR036291">
    <property type="entry name" value="NAD(P)-bd_dom_sf"/>
</dbReference>
<dbReference type="Pfam" id="PF02629">
    <property type="entry name" value="CoA_binding"/>
    <property type="match status" value="1"/>
</dbReference>
<dbReference type="Proteomes" id="UP000071392">
    <property type="component" value="Unassembled WGS sequence"/>
</dbReference>
<dbReference type="NCBIfam" id="NF004230">
    <property type="entry name" value="PRK05678.1"/>
    <property type="match status" value="1"/>
</dbReference>
<feature type="domain" description="CoA-binding" evidence="9">
    <location>
        <begin position="4"/>
        <end position="104"/>
    </location>
</feature>
<comment type="pathway">
    <text evidence="5 8">Carbohydrate metabolism; tricarboxylic acid cycle; succinate from succinyl-CoA (ligase route): step 1/1.</text>
</comment>
<evidence type="ECO:0000256" key="4">
    <source>
        <dbReference type="ARBA" id="ARBA00060724"/>
    </source>
</evidence>
<dbReference type="HAMAP" id="MF_01988">
    <property type="entry name" value="Succ_CoA_alpha"/>
    <property type="match status" value="1"/>
</dbReference>
<evidence type="ECO:0000256" key="8">
    <source>
        <dbReference type="RuleBase" id="RU000699"/>
    </source>
</evidence>
<dbReference type="SUPFAM" id="SSF52210">
    <property type="entry name" value="Succinyl-CoA synthetase domains"/>
    <property type="match status" value="1"/>
</dbReference>
<dbReference type="GO" id="GO:0009361">
    <property type="term" value="C:succinate-CoA ligase complex (ADP-forming)"/>
    <property type="evidence" value="ECO:0007669"/>
    <property type="project" value="TreeGrafter"/>
</dbReference>
<keyword evidence="11" id="KW-1185">Reference proteome</keyword>
<dbReference type="PROSITE" id="PS00399">
    <property type="entry name" value="SUCCINYL_COA_LIG_2"/>
    <property type="match status" value="1"/>
</dbReference>
<dbReference type="PROSITE" id="PS01216">
    <property type="entry name" value="SUCCINYL_COA_LIG_1"/>
    <property type="match status" value="1"/>
</dbReference>
<dbReference type="GO" id="GO:0004776">
    <property type="term" value="F:succinate-CoA ligase (GDP-forming) activity"/>
    <property type="evidence" value="ECO:0007669"/>
    <property type="project" value="TreeGrafter"/>
</dbReference>
<dbReference type="STRING" id="1548208.AXK12_06635"/>
<dbReference type="EMBL" id="LSZP01000047">
    <property type="protein sequence ID" value="KXU34904.1"/>
    <property type="molecule type" value="Genomic_DNA"/>
</dbReference>
<evidence type="ECO:0000256" key="6">
    <source>
        <dbReference type="PIRSR" id="PIRSR001553-1"/>
    </source>
</evidence>
<dbReference type="GO" id="GO:0000166">
    <property type="term" value="F:nucleotide binding"/>
    <property type="evidence" value="ECO:0007669"/>
    <property type="project" value="UniProtKB-KW"/>
</dbReference>
<feature type="active site" description="Tele-phosphohistidine intermediate" evidence="5 6">
    <location>
        <position position="258"/>
    </location>
</feature>
<reference evidence="10 11" key="1">
    <citation type="submission" date="2016-02" db="EMBL/GenBank/DDBJ databases">
        <authorList>
            <person name="Wen L."/>
            <person name="He K."/>
            <person name="Yang H."/>
        </authorList>
    </citation>
    <scope>NUCLEOTIDE SEQUENCE [LARGE SCALE GENOMIC DNA]</scope>
    <source>
        <strain evidence="10 11">CV41</strain>
    </source>
</reference>
<dbReference type="SUPFAM" id="SSF51735">
    <property type="entry name" value="NAD(P)-binding Rossmann-fold domains"/>
    <property type="match status" value="1"/>
</dbReference>
<evidence type="ECO:0000313" key="11">
    <source>
        <dbReference type="Proteomes" id="UP000071392"/>
    </source>
</evidence>
<evidence type="ECO:0000259" key="9">
    <source>
        <dbReference type="SMART" id="SM00881"/>
    </source>
</evidence>
<dbReference type="InterPro" id="IPR005811">
    <property type="entry name" value="SUCC_ACL_C"/>
</dbReference>
<dbReference type="InterPro" id="IPR016102">
    <property type="entry name" value="Succinyl-CoA_synth-like"/>
</dbReference>
<comment type="catalytic activity">
    <reaction evidence="5 8">
        <text>succinate + ATP + CoA = succinyl-CoA + ADP + phosphate</text>
        <dbReference type="Rhea" id="RHEA:17661"/>
        <dbReference type="ChEBI" id="CHEBI:30031"/>
        <dbReference type="ChEBI" id="CHEBI:30616"/>
        <dbReference type="ChEBI" id="CHEBI:43474"/>
        <dbReference type="ChEBI" id="CHEBI:57287"/>
        <dbReference type="ChEBI" id="CHEBI:57292"/>
        <dbReference type="ChEBI" id="CHEBI:456216"/>
        <dbReference type="EC" id="6.2.1.5"/>
    </reaction>
</comment>